<evidence type="ECO:0000313" key="8">
    <source>
        <dbReference type="EMBL" id="KAF1968015.1"/>
    </source>
</evidence>
<protein>
    <submittedName>
        <fullName evidence="8">MFS transporter-like protein</fullName>
    </submittedName>
</protein>
<keyword evidence="3 6" id="KW-1133">Transmembrane helix</keyword>
<dbReference type="AlphaFoldDB" id="A0A6A5UT64"/>
<keyword evidence="4 6" id="KW-0472">Membrane</keyword>
<evidence type="ECO:0000256" key="4">
    <source>
        <dbReference type="ARBA" id="ARBA00023136"/>
    </source>
</evidence>
<dbReference type="InterPro" id="IPR011701">
    <property type="entry name" value="MFS"/>
</dbReference>
<dbReference type="Proteomes" id="UP000800036">
    <property type="component" value="Unassembled WGS sequence"/>
</dbReference>
<dbReference type="PROSITE" id="PS50850">
    <property type="entry name" value="MFS"/>
    <property type="match status" value="1"/>
</dbReference>
<dbReference type="SUPFAM" id="SSF103473">
    <property type="entry name" value="MFS general substrate transporter"/>
    <property type="match status" value="1"/>
</dbReference>
<feature type="transmembrane region" description="Helical" evidence="6">
    <location>
        <begin position="205"/>
        <end position="226"/>
    </location>
</feature>
<evidence type="ECO:0000259" key="7">
    <source>
        <dbReference type="PROSITE" id="PS50850"/>
    </source>
</evidence>
<dbReference type="PANTHER" id="PTHR23507">
    <property type="entry name" value="ZGC:174356"/>
    <property type="match status" value="1"/>
</dbReference>
<dbReference type="Pfam" id="PF07690">
    <property type="entry name" value="MFS_1"/>
    <property type="match status" value="1"/>
</dbReference>
<dbReference type="InterPro" id="IPR036259">
    <property type="entry name" value="MFS_trans_sf"/>
</dbReference>
<feature type="region of interest" description="Disordered" evidence="5">
    <location>
        <begin position="1"/>
        <end position="33"/>
    </location>
</feature>
<feature type="transmembrane region" description="Helical" evidence="6">
    <location>
        <begin position="40"/>
        <end position="61"/>
    </location>
</feature>
<proteinExistence type="predicted"/>
<sequence>MSSSPRSSLEEGAPLLSEQTSRDTSPAPPLPVQHTKKKPWVLLTAMVFVLITIVDAGAFLAEPPKTRVFEANLCLRYYEENDPSKIDKNGSVPEALCKIDEVQQKLAMIFGWQDTFDAIPGLILAIPFGALADKWGRKWIFVAALGGLQLNSAWILLICYFRSLPLQMTWFSSAFYLLGGGPVVASAVGITMISDIAPPDKRTTIFLYLTASVLIAEMCAPIMASTLMQKGVWFPLLLALAIQQVGVTIGVFFPETLHLRDLPEPRDAEDVSIELQTKGEGHGFKVQLKHFKSALLLLTSDLTLTLVVCLFVVNRLGRQATTLLIRYASKRYNWEISKAAYLLSFRAATNLVAVAVFIPIVNITLIKYLRLPVHWADLWLMRGSLCITAIGFLAIAVASQPTILIFGLLIFNLGTGSAAAMRSVSLHVVGGQSSPDVGKLMSLVAVSENIGVMLAGPLLNEALKKGMDLGSAWLGLPFFGVFVLYILATVVSCIISVKDRDLAYVEVATDEEADVVNARTSALEERPSTRHVGAH</sequence>
<feature type="transmembrane region" description="Helical" evidence="6">
    <location>
        <begin position="139"/>
        <end position="163"/>
    </location>
</feature>
<dbReference type="PANTHER" id="PTHR23507:SF1">
    <property type="entry name" value="FI18259P1-RELATED"/>
    <property type="match status" value="1"/>
</dbReference>
<evidence type="ECO:0000256" key="6">
    <source>
        <dbReference type="SAM" id="Phobius"/>
    </source>
</evidence>
<feature type="domain" description="Major facilitator superfamily (MFS) profile" evidence="7">
    <location>
        <begin position="41"/>
        <end position="500"/>
    </location>
</feature>
<feature type="transmembrane region" description="Helical" evidence="6">
    <location>
        <begin position="378"/>
        <end position="397"/>
    </location>
</feature>
<feature type="transmembrane region" description="Helical" evidence="6">
    <location>
        <begin position="347"/>
        <end position="366"/>
    </location>
</feature>
<evidence type="ECO:0000313" key="9">
    <source>
        <dbReference type="Proteomes" id="UP000800036"/>
    </source>
</evidence>
<dbReference type="OrthoDB" id="194139at2759"/>
<evidence type="ECO:0000256" key="2">
    <source>
        <dbReference type="ARBA" id="ARBA00022692"/>
    </source>
</evidence>
<dbReference type="GO" id="GO:0022857">
    <property type="term" value="F:transmembrane transporter activity"/>
    <property type="evidence" value="ECO:0007669"/>
    <property type="project" value="InterPro"/>
</dbReference>
<evidence type="ECO:0000256" key="3">
    <source>
        <dbReference type="ARBA" id="ARBA00022989"/>
    </source>
</evidence>
<keyword evidence="2 6" id="KW-0812">Transmembrane</keyword>
<keyword evidence="9" id="KW-1185">Reference proteome</keyword>
<dbReference type="InterPro" id="IPR020846">
    <property type="entry name" value="MFS_dom"/>
</dbReference>
<reference evidence="8" key="1">
    <citation type="journal article" date="2020" name="Stud. Mycol.">
        <title>101 Dothideomycetes genomes: a test case for predicting lifestyles and emergence of pathogens.</title>
        <authorList>
            <person name="Haridas S."/>
            <person name="Albert R."/>
            <person name="Binder M."/>
            <person name="Bloem J."/>
            <person name="Labutti K."/>
            <person name="Salamov A."/>
            <person name="Andreopoulos B."/>
            <person name="Baker S."/>
            <person name="Barry K."/>
            <person name="Bills G."/>
            <person name="Bluhm B."/>
            <person name="Cannon C."/>
            <person name="Castanera R."/>
            <person name="Culley D."/>
            <person name="Daum C."/>
            <person name="Ezra D."/>
            <person name="Gonzalez J."/>
            <person name="Henrissat B."/>
            <person name="Kuo A."/>
            <person name="Liang C."/>
            <person name="Lipzen A."/>
            <person name="Lutzoni F."/>
            <person name="Magnuson J."/>
            <person name="Mondo S."/>
            <person name="Nolan M."/>
            <person name="Ohm R."/>
            <person name="Pangilinan J."/>
            <person name="Park H.-J."/>
            <person name="Ramirez L."/>
            <person name="Alfaro M."/>
            <person name="Sun H."/>
            <person name="Tritt A."/>
            <person name="Yoshinaga Y."/>
            <person name="Zwiers L.-H."/>
            <person name="Turgeon B."/>
            <person name="Goodwin S."/>
            <person name="Spatafora J."/>
            <person name="Crous P."/>
            <person name="Grigoriev I."/>
        </authorList>
    </citation>
    <scope>NUCLEOTIDE SEQUENCE</scope>
    <source>
        <strain evidence="8">CBS 107.79</strain>
    </source>
</reference>
<feature type="transmembrane region" description="Helical" evidence="6">
    <location>
        <begin position="403"/>
        <end position="420"/>
    </location>
</feature>
<evidence type="ECO:0000256" key="5">
    <source>
        <dbReference type="SAM" id="MobiDB-lite"/>
    </source>
</evidence>
<evidence type="ECO:0000256" key="1">
    <source>
        <dbReference type="ARBA" id="ARBA00004141"/>
    </source>
</evidence>
<feature type="transmembrane region" description="Helical" evidence="6">
    <location>
        <begin position="232"/>
        <end position="253"/>
    </location>
</feature>
<organism evidence="8 9">
    <name type="scientific">Bimuria novae-zelandiae CBS 107.79</name>
    <dbReference type="NCBI Taxonomy" id="1447943"/>
    <lineage>
        <taxon>Eukaryota</taxon>
        <taxon>Fungi</taxon>
        <taxon>Dikarya</taxon>
        <taxon>Ascomycota</taxon>
        <taxon>Pezizomycotina</taxon>
        <taxon>Dothideomycetes</taxon>
        <taxon>Pleosporomycetidae</taxon>
        <taxon>Pleosporales</taxon>
        <taxon>Massarineae</taxon>
        <taxon>Didymosphaeriaceae</taxon>
        <taxon>Bimuria</taxon>
    </lineage>
</organism>
<comment type="subcellular location">
    <subcellularLocation>
        <location evidence="1">Membrane</location>
        <topology evidence="1">Multi-pass membrane protein</topology>
    </subcellularLocation>
</comment>
<feature type="transmembrane region" description="Helical" evidence="6">
    <location>
        <begin position="175"/>
        <end position="193"/>
    </location>
</feature>
<name>A0A6A5UT64_9PLEO</name>
<gene>
    <name evidence="8" type="ORF">BU23DRAFT_583508</name>
</gene>
<feature type="transmembrane region" description="Helical" evidence="6">
    <location>
        <begin position="294"/>
        <end position="313"/>
    </location>
</feature>
<dbReference type="EMBL" id="ML976725">
    <property type="protein sequence ID" value="KAF1968015.1"/>
    <property type="molecule type" value="Genomic_DNA"/>
</dbReference>
<dbReference type="Gene3D" id="1.20.1250.20">
    <property type="entry name" value="MFS general substrate transporter like domains"/>
    <property type="match status" value="1"/>
</dbReference>
<accession>A0A6A5UT64</accession>
<dbReference type="GO" id="GO:0016020">
    <property type="term" value="C:membrane"/>
    <property type="evidence" value="ECO:0007669"/>
    <property type="project" value="UniProtKB-SubCell"/>
</dbReference>
<feature type="transmembrane region" description="Helical" evidence="6">
    <location>
        <begin position="471"/>
        <end position="495"/>
    </location>
</feature>